<keyword evidence="5 7" id="KW-0472">Membrane</keyword>
<comment type="subcellular location">
    <subcellularLocation>
        <location evidence="1">Cell membrane</location>
        <topology evidence="1">Multi-pass membrane protein</topology>
    </subcellularLocation>
</comment>
<evidence type="ECO:0000256" key="1">
    <source>
        <dbReference type="ARBA" id="ARBA00004651"/>
    </source>
</evidence>
<dbReference type="Pfam" id="PF02706">
    <property type="entry name" value="Wzz"/>
    <property type="match status" value="1"/>
</dbReference>
<evidence type="ECO:0000313" key="9">
    <source>
        <dbReference type="EMBL" id="OEO28455.1"/>
    </source>
</evidence>
<accession>A0A1E5XIN9</accession>
<evidence type="ECO:0000256" key="6">
    <source>
        <dbReference type="SAM" id="Coils"/>
    </source>
</evidence>
<evidence type="ECO:0000256" key="4">
    <source>
        <dbReference type="ARBA" id="ARBA00022989"/>
    </source>
</evidence>
<keyword evidence="6" id="KW-0175">Coiled coil</keyword>
<dbReference type="PANTHER" id="PTHR32309:SF13">
    <property type="entry name" value="FERRIC ENTEROBACTIN TRANSPORT PROTEIN FEPE"/>
    <property type="match status" value="1"/>
</dbReference>
<gene>
    <name evidence="9" type="ORF">VW23_004890</name>
</gene>
<reference evidence="9 10" key="1">
    <citation type="journal article" date="2015" name="Genome Announc.">
        <title>Genome Assemblies of Three Soil-Associated Devosia species: D. insulae, D. limi, and D. soli.</title>
        <authorList>
            <person name="Hassan Y.I."/>
            <person name="Lepp D."/>
            <person name="Zhou T."/>
        </authorList>
    </citation>
    <scope>NUCLEOTIDE SEQUENCE [LARGE SCALE GENOMIC DNA]</scope>
    <source>
        <strain evidence="9 10">DS-56</strain>
    </source>
</reference>
<keyword evidence="4 7" id="KW-1133">Transmembrane helix</keyword>
<keyword evidence="10" id="KW-1185">Reference proteome</keyword>
<dbReference type="InterPro" id="IPR050445">
    <property type="entry name" value="Bact_polysacc_biosynth/exp"/>
</dbReference>
<dbReference type="Gene3D" id="3.40.50.300">
    <property type="entry name" value="P-loop containing nucleotide triphosphate hydrolases"/>
    <property type="match status" value="1"/>
</dbReference>
<feature type="domain" description="Polysaccharide chain length determinant N-terminal" evidence="8">
    <location>
        <begin position="13"/>
        <end position="104"/>
    </location>
</feature>
<evidence type="ECO:0000313" key="10">
    <source>
        <dbReference type="Proteomes" id="UP000095463"/>
    </source>
</evidence>
<dbReference type="RefSeq" id="WP_069912261.1">
    <property type="nucleotide sequence ID" value="NZ_LAJE02000377.1"/>
</dbReference>
<evidence type="ECO:0000256" key="7">
    <source>
        <dbReference type="SAM" id="Phobius"/>
    </source>
</evidence>
<evidence type="ECO:0000256" key="2">
    <source>
        <dbReference type="ARBA" id="ARBA00022475"/>
    </source>
</evidence>
<protein>
    <recommendedName>
        <fullName evidence="8">Polysaccharide chain length determinant N-terminal domain-containing protein</fullName>
    </recommendedName>
</protein>
<dbReference type="EMBL" id="LAJE02000377">
    <property type="protein sequence ID" value="OEO28455.1"/>
    <property type="molecule type" value="Genomic_DNA"/>
</dbReference>
<feature type="transmembrane region" description="Helical" evidence="7">
    <location>
        <begin position="26"/>
        <end position="47"/>
    </location>
</feature>
<dbReference type="OrthoDB" id="7786248at2"/>
<dbReference type="InterPro" id="IPR027417">
    <property type="entry name" value="P-loop_NTPase"/>
</dbReference>
<dbReference type="GO" id="GO:0004713">
    <property type="term" value="F:protein tyrosine kinase activity"/>
    <property type="evidence" value="ECO:0007669"/>
    <property type="project" value="TreeGrafter"/>
</dbReference>
<keyword evidence="3 7" id="KW-0812">Transmembrane</keyword>
<evidence type="ECO:0000256" key="3">
    <source>
        <dbReference type="ARBA" id="ARBA00022692"/>
    </source>
</evidence>
<evidence type="ECO:0000256" key="5">
    <source>
        <dbReference type="ARBA" id="ARBA00023136"/>
    </source>
</evidence>
<organism evidence="9 10">
    <name type="scientific">Devosia insulae DS-56</name>
    <dbReference type="NCBI Taxonomy" id="1116389"/>
    <lineage>
        <taxon>Bacteria</taxon>
        <taxon>Pseudomonadati</taxon>
        <taxon>Pseudomonadota</taxon>
        <taxon>Alphaproteobacteria</taxon>
        <taxon>Hyphomicrobiales</taxon>
        <taxon>Devosiaceae</taxon>
        <taxon>Devosia</taxon>
    </lineage>
</organism>
<dbReference type="GO" id="GO:0005886">
    <property type="term" value="C:plasma membrane"/>
    <property type="evidence" value="ECO:0007669"/>
    <property type="project" value="UniProtKB-SubCell"/>
</dbReference>
<dbReference type="AlphaFoldDB" id="A0A1E5XIN9"/>
<comment type="caution">
    <text evidence="9">The sequence shown here is derived from an EMBL/GenBank/DDBJ whole genome shotgun (WGS) entry which is preliminary data.</text>
</comment>
<dbReference type="Proteomes" id="UP000095463">
    <property type="component" value="Unassembled WGS sequence"/>
</dbReference>
<dbReference type="InterPro" id="IPR003856">
    <property type="entry name" value="LPS_length_determ_N"/>
</dbReference>
<evidence type="ECO:0000259" key="8">
    <source>
        <dbReference type="Pfam" id="PF02706"/>
    </source>
</evidence>
<dbReference type="PANTHER" id="PTHR32309">
    <property type="entry name" value="TYROSINE-PROTEIN KINASE"/>
    <property type="match status" value="1"/>
</dbReference>
<feature type="coiled-coil region" evidence="6">
    <location>
        <begin position="290"/>
        <end position="338"/>
    </location>
</feature>
<name>A0A1E5XIN9_9HYPH</name>
<keyword evidence="2" id="KW-1003">Cell membrane</keyword>
<sequence>MSSDFERADDVRMDVRALIAAVLSRGLRILLVTVLLLVASAAVLLFIPKSYESSASLLVEPRSNIYTRAAMDMSSSANAVNTEALMSSQIELIKSRDLLLEVVDAENLRSVPEFSNAGFSPIGFVLRLIGRGPEQRSVDETVLANLADRMTVIRERDSAVISIFVRSTDAELAAKIANAIAAAHVKRRGAQSLTDTADATVWLEEEIDKLRPKVSAAETAVANYKVENDLFVGANSIPVTDQQLTVVATQIAEAQQRKNDAQARSQVIRGLLGSGQSLDGINDVRNSVVIQGLLETKANLQAELAQKSTTLLSNHPTIKALKAQIGELNKQITSEADRVADSLEAEAKVEADLEQRLRDDLTRAKLTAGDATKGGVTLDSLEREAKAQRDLLENYLARYSDATSRTASNSALPDVRIVSEAAPSVEPASPKIPLILGAVGFVALALQIGAILFGELLSGRALTARTHAVELEREDQGYDVDVALVDDDVAGNDAIDDELEHAVETGIASPPRAARAADDDLAQLSAAVTTHQLRTVLLASLDGGQETLTVMDRLLEDALMSDLSAVVVDAGSGETSALPGLTDLAADGADYGDVMQRAGDNLAEVPWGRLPSLDRRSSRPSTLIEALADIYHVVIVDTGRVGVASSLPLFSGARATVVLVTSEDASPVAIGVARRDIAALGFELGRVVSLPAVRADVA</sequence>
<proteinExistence type="predicted"/>